<dbReference type="FunFam" id="1.20.1260.60:FF:000002">
    <property type="entry name" value="Vacuolar protein sorting-associated protein IST1"/>
    <property type="match status" value="1"/>
</dbReference>
<reference evidence="3 4" key="1">
    <citation type="submission" date="2024-03" db="EMBL/GenBank/DDBJ databases">
        <title>WGS assembly of Saponaria officinalis var. Norfolk2.</title>
        <authorList>
            <person name="Jenkins J."/>
            <person name="Shu S."/>
            <person name="Grimwood J."/>
            <person name="Barry K."/>
            <person name="Goodstein D."/>
            <person name="Schmutz J."/>
            <person name="Leebens-Mack J."/>
            <person name="Osbourn A."/>
        </authorList>
    </citation>
    <scope>NUCLEOTIDE SEQUENCE [LARGE SCALE GENOMIC DNA]</scope>
    <source>
        <strain evidence="4">cv. Norfolk2</strain>
        <strain evidence="3">JIC</strain>
        <tissue evidence="3">Leaf</tissue>
    </source>
</reference>
<evidence type="ECO:0008006" key="5">
    <source>
        <dbReference type="Google" id="ProtNLM"/>
    </source>
</evidence>
<gene>
    <name evidence="3" type="ORF">RND81_06G156900</name>
</gene>
<dbReference type="PANTHER" id="PTHR12161:SF14">
    <property type="entry name" value="REGULATOR OF VPS4 ACTIVITY IN THE MVB PATHWAY PROTEIN"/>
    <property type="match status" value="1"/>
</dbReference>
<proteinExistence type="inferred from homology"/>
<evidence type="ECO:0000313" key="4">
    <source>
        <dbReference type="Proteomes" id="UP001443914"/>
    </source>
</evidence>
<feature type="compositionally biased region" description="Basic residues" evidence="2">
    <location>
        <begin position="551"/>
        <end position="563"/>
    </location>
</feature>
<feature type="compositionally biased region" description="Polar residues" evidence="2">
    <location>
        <begin position="334"/>
        <end position="353"/>
    </location>
</feature>
<dbReference type="EMBL" id="JBDFQZ010000006">
    <property type="protein sequence ID" value="KAK9715322.1"/>
    <property type="molecule type" value="Genomic_DNA"/>
</dbReference>
<dbReference type="PANTHER" id="PTHR12161">
    <property type="entry name" value="IST1 FAMILY MEMBER"/>
    <property type="match status" value="1"/>
</dbReference>
<dbReference type="Gene3D" id="1.20.1260.60">
    <property type="entry name" value="Vacuolar protein sorting-associated protein Ist1"/>
    <property type="match status" value="1"/>
</dbReference>
<evidence type="ECO:0000256" key="1">
    <source>
        <dbReference type="ARBA" id="ARBA00005536"/>
    </source>
</evidence>
<feature type="region of interest" description="Disordered" evidence="2">
    <location>
        <begin position="189"/>
        <end position="210"/>
    </location>
</feature>
<comment type="caution">
    <text evidence="3">The sequence shown here is derived from an EMBL/GenBank/DDBJ whole genome shotgun (WGS) entry which is preliminary data.</text>
</comment>
<organism evidence="3 4">
    <name type="scientific">Saponaria officinalis</name>
    <name type="common">Common soapwort</name>
    <name type="synonym">Lychnis saponaria</name>
    <dbReference type="NCBI Taxonomy" id="3572"/>
    <lineage>
        <taxon>Eukaryota</taxon>
        <taxon>Viridiplantae</taxon>
        <taxon>Streptophyta</taxon>
        <taxon>Embryophyta</taxon>
        <taxon>Tracheophyta</taxon>
        <taxon>Spermatophyta</taxon>
        <taxon>Magnoliopsida</taxon>
        <taxon>eudicotyledons</taxon>
        <taxon>Gunneridae</taxon>
        <taxon>Pentapetalae</taxon>
        <taxon>Caryophyllales</taxon>
        <taxon>Caryophyllaceae</taxon>
        <taxon>Caryophylleae</taxon>
        <taxon>Saponaria</taxon>
    </lineage>
</organism>
<feature type="compositionally biased region" description="Basic and acidic residues" evidence="2">
    <location>
        <begin position="287"/>
        <end position="297"/>
    </location>
</feature>
<feature type="region of interest" description="Disordered" evidence="2">
    <location>
        <begin position="538"/>
        <end position="618"/>
    </location>
</feature>
<feature type="compositionally biased region" description="Basic and acidic residues" evidence="2">
    <location>
        <begin position="243"/>
        <end position="258"/>
    </location>
</feature>
<feature type="region of interest" description="Disordered" evidence="2">
    <location>
        <begin position="469"/>
        <end position="510"/>
    </location>
</feature>
<accession>A0AAW1K6N4</accession>
<dbReference type="Proteomes" id="UP001443914">
    <property type="component" value="Unassembled WGS sequence"/>
</dbReference>
<feature type="compositionally biased region" description="Basic residues" evidence="2">
    <location>
        <begin position="471"/>
        <end position="481"/>
    </location>
</feature>
<feature type="compositionally biased region" description="Polar residues" evidence="2">
    <location>
        <begin position="576"/>
        <end position="590"/>
    </location>
</feature>
<feature type="region of interest" description="Disordered" evidence="2">
    <location>
        <begin position="231"/>
        <end position="269"/>
    </location>
</feature>
<evidence type="ECO:0000313" key="3">
    <source>
        <dbReference type="EMBL" id="KAK9715321.1"/>
    </source>
</evidence>
<dbReference type="InterPro" id="IPR005061">
    <property type="entry name" value="Ist1"/>
</dbReference>
<feature type="compositionally biased region" description="Polar residues" evidence="2">
    <location>
        <begin position="193"/>
        <end position="204"/>
    </location>
</feature>
<feature type="compositionally biased region" description="Basic and acidic residues" evidence="2">
    <location>
        <begin position="403"/>
        <end position="413"/>
    </location>
</feature>
<keyword evidence="4" id="KW-1185">Reference proteome</keyword>
<name>A0AAW1K6N4_SAPOF</name>
<sequence>MLDGLLGRSAFYTKSKSLIKQTKTRIEVVKRKRNATQKFLRRDIADLLANNLESTAFARADGLIAELILSSCYDFIDHVCEIVLKYLSVLQKLRECPEDCREAVASLMFAAARFSDLPELRDLRDVFQERYRSSLELYVNQKLVEHITAKPPSVENKIKLLQDIALEFSVSWDSKSFQKRMFNSVMEQKPRHSPNTTHVSNNKVATPPPLTVQKSVRDEPVHGHIEREVNGRHQLGSQTDTVPGRKDGLEHTLSKRPESTYNITKPPSYKEAAIQKVDDFQGKEHLAGVRNTEKNTSIREAIQNGTSTHGRRLEPIDSQHKVDRQRQSRKPESDSPNTLSQNKPDPRPTSNRVNIPPPVTSEVTEDGHSKSTRKQQGDVTGVPKSNIRGGIPPPYLKPRMNKHKTDDGHKEDNDTLTFSPASNGNRAEKLQTKADIPNLQNGAGAPEDGDGRGRFTEIYYKDEKNIDFTPRRRSHRKKHSRSGSTQDVEVNDEERVLRRVSTSRRKHESRKGLQILVTDDDHYEKDEEEKLIDKLLLQYSKKPSSIEPGKSRRKSNASKSPHHKAADLTNLDEDSTQTTSRSFSLPSRQVTEPKQEKVFTRAASFQPDTPAKHVHPKLPDYDDLAARFAALRATKD</sequence>
<feature type="region of interest" description="Disordered" evidence="2">
    <location>
        <begin position="287"/>
        <end position="454"/>
    </location>
</feature>
<dbReference type="EMBL" id="JBDFQZ010000006">
    <property type="protein sequence ID" value="KAK9715321.1"/>
    <property type="molecule type" value="Genomic_DNA"/>
</dbReference>
<feature type="compositionally biased region" description="Polar residues" evidence="2">
    <location>
        <begin position="415"/>
        <end position="425"/>
    </location>
</feature>
<dbReference type="InterPro" id="IPR042277">
    <property type="entry name" value="IST1-like"/>
</dbReference>
<protein>
    <recommendedName>
        <fullName evidence="5">IST1-like protein</fullName>
    </recommendedName>
</protein>
<dbReference type="Pfam" id="PF03398">
    <property type="entry name" value="Ist1"/>
    <property type="match status" value="1"/>
</dbReference>
<feature type="compositionally biased region" description="Basic and acidic residues" evidence="2">
    <location>
        <begin position="311"/>
        <end position="333"/>
    </location>
</feature>
<dbReference type="GO" id="GO:0015031">
    <property type="term" value="P:protein transport"/>
    <property type="evidence" value="ECO:0007669"/>
    <property type="project" value="InterPro"/>
</dbReference>
<dbReference type="AlphaFoldDB" id="A0AAW1K6N4"/>
<comment type="similarity">
    <text evidence="1">Belongs to the IST1 family.</text>
</comment>
<evidence type="ECO:0000256" key="2">
    <source>
        <dbReference type="SAM" id="MobiDB-lite"/>
    </source>
</evidence>